<reference evidence="2" key="1">
    <citation type="journal article" date="2023" name="Front. Plant Sci.">
        <title>Chromosomal-level genome assembly of Melastoma candidum provides insights into trichome evolution.</title>
        <authorList>
            <person name="Zhong Y."/>
            <person name="Wu W."/>
            <person name="Sun C."/>
            <person name="Zou P."/>
            <person name="Liu Y."/>
            <person name="Dai S."/>
            <person name="Zhou R."/>
        </authorList>
    </citation>
    <scope>NUCLEOTIDE SEQUENCE [LARGE SCALE GENOMIC DNA]</scope>
</reference>
<gene>
    <name evidence="1" type="ORF">MLD38_038558</name>
</gene>
<dbReference type="Proteomes" id="UP001057402">
    <property type="component" value="Chromosome 12"/>
</dbReference>
<proteinExistence type="predicted"/>
<sequence>MAMAPNHLPPLFITSSQPCPVPQNLVRLLSPSSMTVETMMPLFVLLLSLSVTAPFLVGGSSPFVFERNEFVTRIDTEHGRVGVLPRFVDRSKLLRAIDDFRLGFLDMDPHAFMVPHHYDADGLLFVVEGRGTISVMKENEKDRINFEEGDLVRIQSGSTVYFVNRDSNERLRIANLLKPVNVPGHVELFHGTSGKDRESFYTAFSLDVLEAALKTDRQSLEELFRQQLQPAVVIASKEQIEALSEGSRSNSSNAFNIFNKEPSKSNQYGQLHEVDAHDFMDLKDLDVRVTFVNINPGAMIGPYFNSRVTVICIVTKGEGNLEMAFPLRRHSRTYNRGSGQQADQTYEAVRSGVQQGTVFVVPAGHPMVLLASENDNLQILLYEVNAEKNIRYPLAGKNNIISLMDKEAKELAIDFPSREVDRVFGNQEEELFFAGPRHHRQQVQRRGGAVTA</sequence>
<evidence type="ECO:0000313" key="2">
    <source>
        <dbReference type="Proteomes" id="UP001057402"/>
    </source>
</evidence>
<comment type="caution">
    <text evidence="1">The sequence shown here is derived from an EMBL/GenBank/DDBJ whole genome shotgun (WGS) entry which is preliminary data.</text>
</comment>
<dbReference type="EMBL" id="CM042891">
    <property type="protein sequence ID" value="KAI4302859.1"/>
    <property type="molecule type" value="Genomic_DNA"/>
</dbReference>
<evidence type="ECO:0000313" key="1">
    <source>
        <dbReference type="EMBL" id="KAI4302859.1"/>
    </source>
</evidence>
<keyword evidence="2" id="KW-1185">Reference proteome</keyword>
<name>A0ACB9L007_9MYRT</name>
<protein>
    <submittedName>
        <fullName evidence="1">Uncharacterized protein</fullName>
    </submittedName>
</protein>
<organism evidence="1 2">
    <name type="scientific">Melastoma candidum</name>
    <dbReference type="NCBI Taxonomy" id="119954"/>
    <lineage>
        <taxon>Eukaryota</taxon>
        <taxon>Viridiplantae</taxon>
        <taxon>Streptophyta</taxon>
        <taxon>Embryophyta</taxon>
        <taxon>Tracheophyta</taxon>
        <taxon>Spermatophyta</taxon>
        <taxon>Magnoliopsida</taxon>
        <taxon>eudicotyledons</taxon>
        <taxon>Gunneridae</taxon>
        <taxon>Pentapetalae</taxon>
        <taxon>rosids</taxon>
        <taxon>malvids</taxon>
        <taxon>Myrtales</taxon>
        <taxon>Melastomataceae</taxon>
        <taxon>Melastomatoideae</taxon>
        <taxon>Melastomateae</taxon>
        <taxon>Melastoma</taxon>
    </lineage>
</organism>
<accession>A0ACB9L007</accession>